<keyword evidence="12" id="KW-1185">Reference proteome</keyword>
<dbReference type="PROSITE" id="PS50893">
    <property type="entry name" value="ABC_TRANSPORTER_2"/>
    <property type="match status" value="1"/>
</dbReference>
<dbReference type="GO" id="GO:0005524">
    <property type="term" value="F:ATP binding"/>
    <property type="evidence" value="ECO:0007669"/>
    <property type="project" value="UniProtKB-UniRule"/>
</dbReference>
<dbReference type="RefSeq" id="WP_089283794.1">
    <property type="nucleotide sequence ID" value="NZ_FZOJ01000016.1"/>
</dbReference>
<dbReference type="GO" id="GO:0006970">
    <property type="term" value="P:response to osmotic stress"/>
    <property type="evidence" value="ECO:0007669"/>
    <property type="project" value="UniProtKB-ARBA"/>
</dbReference>
<keyword evidence="4 8" id="KW-0067">ATP-binding</keyword>
<dbReference type="InterPro" id="IPR003439">
    <property type="entry name" value="ABC_transporter-like_ATP-bd"/>
</dbReference>
<dbReference type="InterPro" id="IPR027417">
    <property type="entry name" value="P-loop_NTPase"/>
</dbReference>
<proteinExistence type="inferred from homology"/>
<evidence type="ECO:0000256" key="3">
    <source>
        <dbReference type="ARBA" id="ARBA00022741"/>
    </source>
</evidence>
<dbReference type="CDD" id="cd03295">
    <property type="entry name" value="ABC_OpuCA_Osmoprotection"/>
    <property type="match status" value="1"/>
</dbReference>
<keyword evidence="5" id="KW-0029">Amino-acid transport</keyword>
<dbReference type="Proteomes" id="UP000198304">
    <property type="component" value="Unassembled WGS sequence"/>
</dbReference>
<keyword evidence="2 8" id="KW-0813">Transport</keyword>
<dbReference type="EC" id="7.6.2.9" evidence="8"/>
<dbReference type="Pfam" id="PF00005">
    <property type="entry name" value="ABC_tran"/>
    <property type="match status" value="1"/>
</dbReference>
<dbReference type="AlphaFoldDB" id="A0A239GDK7"/>
<reference evidence="11 12" key="1">
    <citation type="submission" date="2017-06" db="EMBL/GenBank/DDBJ databases">
        <authorList>
            <person name="Kim H.J."/>
            <person name="Triplett B.A."/>
        </authorList>
    </citation>
    <scope>NUCLEOTIDE SEQUENCE [LARGE SCALE GENOMIC DNA]</scope>
    <source>
        <strain evidence="11 12">SCA</strain>
    </source>
</reference>
<evidence type="ECO:0000256" key="7">
    <source>
        <dbReference type="PROSITE-ProRule" id="PRU00703"/>
    </source>
</evidence>
<dbReference type="GO" id="GO:0005886">
    <property type="term" value="C:plasma membrane"/>
    <property type="evidence" value="ECO:0007669"/>
    <property type="project" value="UniProtKB-SubCell"/>
</dbReference>
<dbReference type="PANTHER" id="PTHR43869">
    <property type="entry name" value="GLYCINE BETAINE/PROLINE BETAINE TRANSPORT SYSTEM ATP-BINDING PROTEIN PROV"/>
    <property type="match status" value="1"/>
</dbReference>
<feature type="domain" description="CBS" evidence="10">
    <location>
        <begin position="255"/>
        <end position="315"/>
    </location>
</feature>
<evidence type="ECO:0000256" key="8">
    <source>
        <dbReference type="RuleBase" id="RU369116"/>
    </source>
</evidence>
<dbReference type="Gene3D" id="3.40.50.300">
    <property type="entry name" value="P-loop containing nucleotide triphosphate hydrolases"/>
    <property type="match status" value="1"/>
</dbReference>
<dbReference type="PROSITE" id="PS00211">
    <property type="entry name" value="ABC_TRANSPORTER_1"/>
    <property type="match status" value="1"/>
</dbReference>
<dbReference type="SMART" id="SM00382">
    <property type="entry name" value="AAA"/>
    <property type="match status" value="1"/>
</dbReference>
<dbReference type="InterPro" id="IPR046342">
    <property type="entry name" value="CBS_dom_sf"/>
</dbReference>
<evidence type="ECO:0000259" key="9">
    <source>
        <dbReference type="PROSITE" id="PS50893"/>
    </source>
</evidence>
<dbReference type="PANTHER" id="PTHR43869:SF1">
    <property type="entry name" value="GLYCINE BETAINE_PROLINE BETAINE TRANSPORT SYSTEM ATP-BINDING PROTEIN PROV"/>
    <property type="match status" value="1"/>
</dbReference>
<feature type="domain" description="CBS" evidence="10">
    <location>
        <begin position="319"/>
        <end position="376"/>
    </location>
</feature>
<evidence type="ECO:0000256" key="6">
    <source>
        <dbReference type="ARBA" id="ARBA00023122"/>
    </source>
</evidence>
<dbReference type="GO" id="GO:0006865">
    <property type="term" value="P:amino acid transport"/>
    <property type="evidence" value="ECO:0007669"/>
    <property type="project" value="UniProtKB-UniRule"/>
</dbReference>
<dbReference type="NCBIfam" id="TIGR01186">
    <property type="entry name" value="proV"/>
    <property type="match status" value="1"/>
</dbReference>
<feature type="domain" description="ABC transporter" evidence="9">
    <location>
        <begin position="2"/>
        <end position="237"/>
    </location>
</feature>
<comment type="catalytic activity">
    <reaction evidence="8">
        <text>a quaternary ammonium(out) + ATP + H2O = a quaternary ammonium(in) + ADP + phosphate + H(+)</text>
        <dbReference type="Rhea" id="RHEA:11036"/>
        <dbReference type="ChEBI" id="CHEBI:15377"/>
        <dbReference type="ChEBI" id="CHEBI:15378"/>
        <dbReference type="ChEBI" id="CHEBI:30616"/>
        <dbReference type="ChEBI" id="CHEBI:35267"/>
        <dbReference type="ChEBI" id="CHEBI:43474"/>
        <dbReference type="ChEBI" id="CHEBI:456216"/>
    </reaction>
</comment>
<evidence type="ECO:0000256" key="4">
    <source>
        <dbReference type="ARBA" id="ARBA00022840"/>
    </source>
</evidence>
<name>A0A239GDK7_9FIRM</name>
<dbReference type="SUPFAM" id="SSF54631">
    <property type="entry name" value="CBS-domain pair"/>
    <property type="match status" value="1"/>
</dbReference>
<accession>A0A239GDK7</accession>
<dbReference type="FunFam" id="3.40.50.300:FF:000201">
    <property type="entry name" value="Glycine betaine/L-proline ABC transporter ATP-binding protein"/>
    <property type="match status" value="1"/>
</dbReference>
<dbReference type="GO" id="GO:0016887">
    <property type="term" value="F:ATP hydrolysis activity"/>
    <property type="evidence" value="ECO:0007669"/>
    <property type="project" value="UniProtKB-UniRule"/>
</dbReference>
<comment type="similarity">
    <text evidence="1 8">Belongs to the ABC transporter superfamily.</text>
</comment>
<comment type="subunit">
    <text evidence="8">The complex is probably composed of two ATP-binding proteins, two transmembrane proteins and a solute-binding protein.</text>
</comment>
<evidence type="ECO:0000256" key="2">
    <source>
        <dbReference type="ARBA" id="ARBA00022448"/>
    </source>
</evidence>
<keyword evidence="8" id="KW-1003">Cell membrane</keyword>
<keyword evidence="6 7" id="KW-0129">CBS domain</keyword>
<dbReference type="InterPro" id="IPR005892">
    <property type="entry name" value="Gly-betaine_transp_ATP-bd"/>
</dbReference>
<keyword evidence="3 8" id="KW-0547">Nucleotide-binding</keyword>
<organism evidence="11 12">
    <name type="scientific">Anaerovirgula multivorans</name>
    <dbReference type="NCBI Taxonomy" id="312168"/>
    <lineage>
        <taxon>Bacteria</taxon>
        <taxon>Bacillati</taxon>
        <taxon>Bacillota</taxon>
        <taxon>Clostridia</taxon>
        <taxon>Peptostreptococcales</taxon>
        <taxon>Natronincolaceae</taxon>
        <taxon>Anaerovirgula</taxon>
    </lineage>
</organism>
<dbReference type="InterPro" id="IPR000644">
    <property type="entry name" value="CBS_dom"/>
</dbReference>
<dbReference type="InterPro" id="IPR051921">
    <property type="entry name" value="ABC_osmolyte_uptake_ATP-bind"/>
</dbReference>
<keyword evidence="8" id="KW-0472">Membrane</keyword>
<evidence type="ECO:0000256" key="1">
    <source>
        <dbReference type="ARBA" id="ARBA00005417"/>
    </source>
</evidence>
<dbReference type="GO" id="GO:0031460">
    <property type="term" value="P:glycine betaine transport"/>
    <property type="evidence" value="ECO:0007669"/>
    <property type="project" value="InterPro"/>
</dbReference>
<evidence type="ECO:0000256" key="5">
    <source>
        <dbReference type="ARBA" id="ARBA00022970"/>
    </source>
</evidence>
<dbReference type="OrthoDB" id="9802264at2"/>
<protein>
    <recommendedName>
        <fullName evidence="8">Quaternary amine transport ATP-binding protein</fullName>
        <ecNumber evidence="8">7.6.2.9</ecNumber>
    </recommendedName>
</protein>
<evidence type="ECO:0000313" key="12">
    <source>
        <dbReference type="Proteomes" id="UP000198304"/>
    </source>
</evidence>
<dbReference type="SUPFAM" id="SSF52540">
    <property type="entry name" value="P-loop containing nucleoside triphosphate hydrolases"/>
    <property type="match status" value="1"/>
</dbReference>
<dbReference type="Pfam" id="PF00571">
    <property type="entry name" value="CBS"/>
    <property type="match status" value="2"/>
</dbReference>
<evidence type="ECO:0000313" key="11">
    <source>
        <dbReference type="EMBL" id="SNS66868.1"/>
    </source>
</evidence>
<dbReference type="SMART" id="SM00116">
    <property type="entry name" value="CBS"/>
    <property type="match status" value="2"/>
</dbReference>
<dbReference type="GO" id="GO:0015418">
    <property type="term" value="F:ABC-type quaternary ammonium compound transporting activity"/>
    <property type="evidence" value="ECO:0007669"/>
    <property type="project" value="UniProtKB-EC"/>
</dbReference>
<dbReference type="EMBL" id="FZOJ01000016">
    <property type="protein sequence ID" value="SNS66868.1"/>
    <property type="molecule type" value="Genomic_DNA"/>
</dbReference>
<gene>
    <name evidence="11" type="ORF">SAMN05446037_101644</name>
</gene>
<dbReference type="InterPro" id="IPR017871">
    <property type="entry name" value="ABC_transporter-like_CS"/>
</dbReference>
<evidence type="ECO:0000259" key="10">
    <source>
        <dbReference type="PROSITE" id="PS51371"/>
    </source>
</evidence>
<dbReference type="Gene3D" id="3.10.580.10">
    <property type="entry name" value="CBS-domain"/>
    <property type="match status" value="1"/>
</dbReference>
<sequence>MIEFKKVVKSYDKKVKIVNDLDFKINKGELVVLIGESGCGKTTTMKMINRLIEPTAGEISINGKNIMDFNPIELRRNIGYVIQKVGLLPHMTVGENIELVPYLQKWDKKKRRARAEELLQLVNLETSQFIDRYPNELSGGQQQRVGVARALAVNPDIILMDEPFSAVDPLTRDQLQEELAKLQDEVKKTIVFVTHDMDEALKLGDRIAVMKDGKILQYDTPENILKNPIDDFVEYFVGKDRLWKSPEMLFAKDIMNKKPPLILQDRTPANAVEIMKEKNVEYLLVVNEIGDKPKKLFGVITPRELSGKGVSSYKMKDIMRRELTTVTEKTNMVHVLQIMKDKKIKNLPVIGEEDGLLKGLITHTSILNILTEAISVFDDEREGY</sequence>
<keyword evidence="8" id="KW-0997">Cell inner membrane</keyword>
<dbReference type="InterPro" id="IPR003593">
    <property type="entry name" value="AAA+_ATPase"/>
</dbReference>
<comment type="subcellular location">
    <subcellularLocation>
        <location evidence="8">Cell inner membrane</location>
        <topology evidence="8">Peripheral membrane protein</topology>
    </subcellularLocation>
</comment>
<dbReference type="PROSITE" id="PS51371">
    <property type="entry name" value="CBS"/>
    <property type="match status" value="2"/>
</dbReference>